<sequence>MAAGFTLVADGVLAQSQGIAIAAVSAEAGEIYVNPRRSLSEEEWRFVLAHELLHVALRHADRVGGRDPYLWNVACDFVINGWLVEMGVGVMPDGTLRGQGAGDMLGEPLPWAGRRAGGVDLDEYCRRALLTGFAYHSATCCGSGGRTRTSCRAAPACRSPRGLQPVLRPPLRAALKAALKPEGIR</sequence>
<evidence type="ECO:0000313" key="2">
    <source>
        <dbReference type="EMBL" id="MBB3093753.1"/>
    </source>
</evidence>
<dbReference type="Proteomes" id="UP000590749">
    <property type="component" value="Unassembled WGS sequence"/>
</dbReference>
<dbReference type="RefSeq" id="WP_229794487.1">
    <property type="nucleotide sequence ID" value="NZ_BMPW01000002.1"/>
</dbReference>
<dbReference type="PANTHER" id="PTHR38730:SF1">
    <property type="entry name" value="SLL7028 PROTEIN"/>
    <property type="match status" value="1"/>
</dbReference>
<protein>
    <recommendedName>
        <fullName evidence="1">Putative metallopeptidase domain-containing protein</fullName>
    </recommendedName>
</protein>
<dbReference type="InterPro" id="IPR025154">
    <property type="entry name" value="Put_metallopeptidase_dom"/>
</dbReference>
<dbReference type="AlphaFoldDB" id="A0A7W5ACL7"/>
<organism evidence="2 3">
    <name type="scientific">Actinoplanes campanulatus</name>
    <dbReference type="NCBI Taxonomy" id="113559"/>
    <lineage>
        <taxon>Bacteria</taxon>
        <taxon>Bacillati</taxon>
        <taxon>Actinomycetota</taxon>
        <taxon>Actinomycetes</taxon>
        <taxon>Micromonosporales</taxon>
        <taxon>Micromonosporaceae</taxon>
        <taxon>Actinoplanes</taxon>
    </lineage>
</organism>
<feature type="domain" description="Putative metallopeptidase" evidence="1">
    <location>
        <begin position="22"/>
        <end position="95"/>
    </location>
</feature>
<dbReference type="PANTHER" id="PTHR38730">
    <property type="entry name" value="SLL7028 PROTEIN"/>
    <property type="match status" value="1"/>
</dbReference>
<dbReference type="Pfam" id="PF13203">
    <property type="entry name" value="DUF2201_N"/>
    <property type="match status" value="1"/>
</dbReference>
<proteinExistence type="predicted"/>
<evidence type="ECO:0000313" key="3">
    <source>
        <dbReference type="Proteomes" id="UP000590749"/>
    </source>
</evidence>
<comment type="caution">
    <text evidence="2">The sequence shown here is derived from an EMBL/GenBank/DDBJ whole genome shotgun (WGS) entry which is preliminary data.</text>
</comment>
<gene>
    <name evidence="2" type="ORF">FHR83_001402</name>
</gene>
<accession>A0A7W5ACL7</accession>
<keyword evidence="3" id="KW-1185">Reference proteome</keyword>
<dbReference type="EMBL" id="JACHXF010000002">
    <property type="protein sequence ID" value="MBB3093753.1"/>
    <property type="molecule type" value="Genomic_DNA"/>
</dbReference>
<name>A0A7W5ACL7_9ACTN</name>
<evidence type="ECO:0000259" key="1">
    <source>
        <dbReference type="Pfam" id="PF13203"/>
    </source>
</evidence>
<reference evidence="2 3" key="1">
    <citation type="submission" date="2020-08" db="EMBL/GenBank/DDBJ databases">
        <title>Genomic Encyclopedia of Type Strains, Phase III (KMG-III): the genomes of soil and plant-associated and newly described type strains.</title>
        <authorList>
            <person name="Whitman W."/>
        </authorList>
    </citation>
    <scope>NUCLEOTIDE SEQUENCE [LARGE SCALE GENOMIC DNA]</scope>
    <source>
        <strain evidence="2 3">CECT 3287</strain>
    </source>
</reference>